<protein>
    <recommendedName>
        <fullName evidence="4">DUF2306 domain-containing protein</fullName>
    </recommendedName>
</protein>
<dbReference type="InterPro" id="IPR018750">
    <property type="entry name" value="DUF2306_membrane"/>
</dbReference>
<evidence type="ECO:0000313" key="2">
    <source>
        <dbReference type="EMBL" id="ODG90265.1"/>
    </source>
</evidence>
<evidence type="ECO:0000256" key="1">
    <source>
        <dbReference type="SAM" id="Phobius"/>
    </source>
</evidence>
<proteinExistence type="predicted"/>
<feature type="transmembrane region" description="Helical" evidence="1">
    <location>
        <begin position="147"/>
        <end position="167"/>
    </location>
</feature>
<evidence type="ECO:0000313" key="3">
    <source>
        <dbReference type="Proteomes" id="UP000094580"/>
    </source>
</evidence>
<feature type="transmembrane region" description="Helical" evidence="1">
    <location>
        <begin position="82"/>
        <end position="102"/>
    </location>
</feature>
<evidence type="ECO:0008006" key="4">
    <source>
        <dbReference type="Google" id="ProtNLM"/>
    </source>
</evidence>
<sequence length="210" mass="24343">MNSRKSWWILFIISLCVIVPFMAPYFLIDPEKSRIQISSTSIQYPTLISHIFFAFIALIAGFLQFVKKIRSRYPRIHRMIGTIYYTSVFISGILSLIVIFYIENFSKVMSFLVLAILWIFTTIKGIHSAKKKNYNAHQIWMTRSFGITLVAVSGRVLVPFILLAYFLLNGLHLPGGRERMVEEALNVNIWVGLLINLIIIEWIILKRKVD</sequence>
<comment type="caution">
    <text evidence="2">The sequence shown here is derived from an EMBL/GenBank/DDBJ whole genome shotgun (WGS) entry which is preliminary data.</text>
</comment>
<feature type="transmembrane region" description="Helical" evidence="1">
    <location>
        <begin position="108"/>
        <end position="126"/>
    </location>
</feature>
<dbReference type="Pfam" id="PF10067">
    <property type="entry name" value="DUF2306"/>
    <property type="match status" value="1"/>
</dbReference>
<gene>
    <name evidence="2" type="ORF">BED47_13125</name>
</gene>
<accession>A0ABX2ZNE9</accession>
<keyword evidence="1" id="KW-1133">Transmembrane helix</keyword>
<dbReference type="Proteomes" id="UP000094580">
    <property type="component" value="Unassembled WGS sequence"/>
</dbReference>
<keyword evidence="1" id="KW-0812">Transmembrane</keyword>
<organism evidence="2 3">
    <name type="scientific">Gottfriedia luciferensis</name>
    <dbReference type="NCBI Taxonomy" id="178774"/>
    <lineage>
        <taxon>Bacteria</taxon>
        <taxon>Bacillati</taxon>
        <taxon>Bacillota</taxon>
        <taxon>Bacilli</taxon>
        <taxon>Bacillales</taxon>
        <taxon>Bacillaceae</taxon>
        <taxon>Gottfriedia</taxon>
    </lineage>
</organism>
<feature type="transmembrane region" description="Helical" evidence="1">
    <location>
        <begin position="7"/>
        <end position="27"/>
    </location>
</feature>
<feature type="transmembrane region" description="Helical" evidence="1">
    <location>
        <begin position="187"/>
        <end position="205"/>
    </location>
</feature>
<reference evidence="2 3" key="1">
    <citation type="submission" date="2016-07" db="EMBL/GenBank/DDBJ databases">
        <authorList>
            <person name="Townsley L."/>
            <person name="Shank E.A."/>
        </authorList>
    </citation>
    <scope>NUCLEOTIDE SEQUENCE [LARGE SCALE GENOMIC DNA]</scope>
    <source>
        <strain evidence="2 3">CH01</strain>
    </source>
</reference>
<name>A0ABX2ZNE9_9BACI</name>
<dbReference type="EMBL" id="MDKC01000035">
    <property type="protein sequence ID" value="ODG90265.1"/>
    <property type="molecule type" value="Genomic_DNA"/>
</dbReference>
<keyword evidence="3" id="KW-1185">Reference proteome</keyword>
<keyword evidence="1" id="KW-0472">Membrane</keyword>
<feature type="transmembrane region" description="Helical" evidence="1">
    <location>
        <begin position="47"/>
        <end position="66"/>
    </location>
</feature>
<dbReference type="RefSeq" id="WP_069035143.1">
    <property type="nucleotide sequence ID" value="NZ_MDKC01000035.1"/>
</dbReference>